<dbReference type="GO" id="GO:0003677">
    <property type="term" value="F:DNA binding"/>
    <property type="evidence" value="ECO:0007669"/>
    <property type="project" value="UniProtKB-KW"/>
</dbReference>
<dbReference type="SUPFAM" id="SSF47729">
    <property type="entry name" value="IHF-like DNA-binding proteins"/>
    <property type="match status" value="1"/>
</dbReference>
<reference evidence="3 4" key="1">
    <citation type="submission" date="2016-10" db="EMBL/GenBank/DDBJ databases">
        <authorList>
            <person name="de Groot N.N."/>
        </authorList>
    </citation>
    <scope>NUCLEOTIDE SEQUENCE [LARGE SCALE GENOMIC DNA]</scope>
    <source>
        <strain evidence="3 4">AR32</strain>
    </source>
</reference>
<accession>A0A1H5VWQ0</accession>
<keyword evidence="1 3" id="KW-0238">DNA-binding</keyword>
<feature type="domain" description="HU" evidence="2">
    <location>
        <begin position="13"/>
        <end position="123"/>
    </location>
</feature>
<dbReference type="InterPro" id="IPR010992">
    <property type="entry name" value="IHF-like_DNA-bd_dom_sf"/>
</dbReference>
<name>A0A1H5VWQ0_XYLRU</name>
<dbReference type="EMBL" id="FNUV01000005">
    <property type="protein sequence ID" value="SEF91553.1"/>
    <property type="molecule type" value="Genomic_DNA"/>
</dbReference>
<dbReference type="InterPro" id="IPR041607">
    <property type="entry name" value="HU-HIG"/>
</dbReference>
<dbReference type="AlphaFoldDB" id="A0A1H5VWQ0"/>
<gene>
    <name evidence="3" type="ORF">SAMN05216354_2091</name>
</gene>
<sequence length="186" mass="20468">MAVKNPQFGINLRKNENPLNAAYGKYYPKPQEKETISLDGLTRHMAEHNSIYGADVIEGVLKKMSGCIVELLSQGNPVKIDGLGTFMPTIEAEKNGISREELLAGKWNASVYIKGVHIRFIPEGTGEANITSRVFKSKCALATYGVEEKIDLTPNETNPKNKKYGKKVTPLADWILQQQSATSSGE</sequence>
<evidence type="ECO:0000256" key="1">
    <source>
        <dbReference type="ARBA" id="ARBA00023125"/>
    </source>
</evidence>
<dbReference type="Proteomes" id="UP000236735">
    <property type="component" value="Unassembled WGS sequence"/>
</dbReference>
<evidence type="ECO:0000313" key="3">
    <source>
        <dbReference type="EMBL" id="SEF91553.1"/>
    </source>
</evidence>
<evidence type="ECO:0000313" key="4">
    <source>
        <dbReference type="Proteomes" id="UP000236735"/>
    </source>
</evidence>
<evidence type="ECO:0000259" key="2">
    <source>
        <dbReference type="Pfam" id="PF18291"/>
    </source>
</evidence>
<proteinExistence type="predicted"/>
<protein>
    <submittedName>
        <fullName evidence="3">DNA-binding protein, histone-like, putative</fullName>
    </submittedName>
</protein>
<dbReference type="RefSeq" id="WP_103915911.1">
    <property type="nucleotide sequence ID" value="NZ_FNUV01000005.1"/>
</dbReference>
<organism evidence="3 4">
    <name type="scientific">Xylanibacter ruminicola</name>
    <name type="common">Prevotella ruminicola</name>
    <dbReference type="NCBI Taxonomy" id="839"/>
    <lineage>
        <taxon>Bacteria</taxon>
        <taxon>Pseudomonadati</taxon>
        <taxon>Bacteroidota</taxon>
        <taxon>Bacteroidia</taxon>
        <taxon>Bacteroidales</taxon>
        <taxon>Prevotellaceae</taxon>
        <taxon>Xylanibacter</taxon>
    </lineage>
</organism>
<dbReference type="Pfam" id="PF18291">
    <property type="entry name" value="HU-HIG"/>
    <property type="match status" value="1"/>
</dbReference>